<evidence type="ECO:0000313" key="3">
    <source>
        <dbReference type="Proteomes" id="UP001214576"/>
    </source>
</evidence>
<dbReference type="AlphaFoldDB" id="A0AAD4Y7E2"/>
<reference evidence="2" key="1">
    <citation type="submission" date="2022-03" db="EMBL/GenBank/DDBJ databases">
        <title>Genomic analyses of argali, domestic sheep and their hybrids provide insights into chromosomal evolution, heterosis and genetic basis of agronomic traits.</title>
        <authorList>
            <person name="Li M."/>
        </authorList>
    </citation>
    <scope>NUCLEOTIDE SEQUENCE</scope>
    <source>
        <strain evidence="2">CAU-MHL-2022a</strain>
        <tissue evidence="2">Skin</tissue>
    </source>
</reference>
<name>A0AAD4Y7E2_OVIAM</name>
<comment type="caution">
    <text evidence="2">The sequence shown here is derived from an EMBL/GenBank/DDBJ whole genome shotgun (WGS) entry which is preliminary data.</text>
</comment>
<sequence>MRVPGNPLSGRELTCTQPRCRSRVCFGPSPGHPGRTPGDALLRGAVGHVDDPLPENGDISQAAGAAGLCHSDSCRAGGQTHRTLSPFPTESESKPDPKAIAEKPEEKPRSHFKHDQQTVVS</sequence>
<dbReference type="EMBL" id="JAKZEL010000014">
    <property type="protein sequence ID" value="KAI4537177.1"/>
    <property type="molecule type" value="Genomic_DNA"/>
</dbReference>
<organism evidence="2 3">
    <name type="scientific">Ovis ammon polii</name>
    <dbReference type="NCBI Taxonomy" id="230172"/>
    <lineage>
        <taxon>Eukaryota</taxon>
        <taxon>Metazoa</taxon>
        <taxon>Chordata</taxon>
        <taxon>Craniata</taxon>
        <taxon>Vertebrata</taxon>
        <taxon>Euteleostomi</taxon>
        <taxon>Mammalia</taxon>
        <taxon>Eutheria</taxon>
        <taxon>Laurasiatheria</taxon>
        <taxon>Artiodactyla</taxon>
        <taxon>Ruminantia</taxon>
        <taxon>Pecora</taxon>
        <taxon>Bovidae</taxon>
        <taxon>Caprinae</taxon>
        <taxon>Ovis</taxon>
    </lineage>
</organism>
<keyword evidence="3" id="KW-1185">Reference proteome</keyword>
<protein>
    <submittedName>
        <fullName evidence="2">Uncharacterized protein</fullName>
    </submittedName>
</protein>
<evidence type="ECO:0000256" key="1">
    <source>
        <dbReference type="SAM" id="MobiDB-lite"/>
    </source>
</evidence>
<feature type="compositionally biased region" description="Basic and acidic residues" evidence="1">
    <location>
        <begin position="91"/>
        <end position="121"/>
    </location>
</feature>
<feature type="region of interest" description="Disordered" evidence="1">
    <location>
        <begin position="75"/>
        <end position="121"/>
    </location>
</feature>
<feature type="compositionally biased region" description="Polar residues" evidence="1">
    <location>
        <begin position="80"/>
        <end position="90"/>
    </location>
</feature>
<gene>
    <name evidence="2" type="ORF">MG293_012040</name>
</gene>
<accession>A0AAD4Y7E2</accession>
<dbReference type="Proteomes" id="UP001214576">
    <property type="component" value="Unassembled WGS sequence"/>
</dbReference>
<proteinExistence type="predicted"/>
<evidence type="ECO:0000313" key="2">
    <source>
        <dbReference type="EMBL" id="KAI4537177.1"/>
    </source>
</evidence>